<feature type="domain" description="Alpha-(1,3)-fucosyltransferase FucT N-terminal" evidence="1">
    <location>
        <begin position="2"/>
        <end position="90"/>
    </location>
</feature>
<dbReference type="Gene3D" id="3.40.50.11650">
    <property type="entry name" value="Glycosyl transferase family 10, N-terminal domain"/>
    <property type="match status" value="1"/>
</dbReference>
<reference evidence="2" key="1">
    <citation type="submission" date="2018-05" db="EMBL/GenBank/DDBJ databases">
        <authorList>
            <person name="Lanie J.A."/>
            <person name="Ng W.-L."/>
            <person name="Kazmierczak K.M."/>
            <person name="Andrzejewski T.M."/>
            <person name="Davidsen T.M."/>
            <person name="Wayne K.J."/>
            <person name="Tettelin H."/>
            <person name="Glass J.I."/>
            <person name="Rusch D."/>
            <person name="Podicherti R."/>
            <person name="Tsui H.-C.T."/>
            <person name="Winkler M.E."/>
        </authorList>
    </citation>
    <scope>NUCLEOTIDE SEQUENCE</scope>
</reference>
<dbReference type="AlphaFoldDB" id="A0A382J4Z7"/>
<evidence type="ECO:0000259" key="1">
    <source>
        <dbReference type="Pfam" id="PF18025"/>
    </source>
</evidence>
<dbReference type="SUPFAM" id="SSF53756">
    <property type="entry name" value="UDP-Glycosyltransferase/glycogen phosphorylase"/>
    <property type="match status" value="1"/>
</dbReference>
<dbReference type="Pfam" id="PF18025">
    <property type="entry name" value="FucT_N"/>
    <property type="match status" value="1"/>
</dbReference>
<dbReference type="InterPro" id="IPR038577">
    <property type="entry name" value="GT10-like_C_sf"/>
</dbReference>
<organism evidence="2">
    <name type="scientific">marine metagenome</name>
    <dbReference type="NCBI Taxonomy" id="408172"/>
    <lineage>
        <taxon>unclassified sequences</taxon>
        <taxon>metagenomes</taxon>
        <taxon>ecological metagenomes</taxon>
    </lineage>
</organism>
<proteinExistence type="predicted"/>
<dbReference type="EMBL" id="UINC01071329">
    <property type="protein sequence ID" value="SVC06143.1"/>
    <property type="molecule type" value="Genomic_DNA"/>
</dbReference>
<evidence type="ECO:0000313" key="2">
    <source>
        <dbReference type="EMBL" id="SVC06143.1"/>
    </source>
</evidence>
<dbReference type="InterPro" id="IPR041058">
    <property type="entry name" value="FucT_N"/>
</dbReference>
<protein>
    <recommendedName>
        <fullName evidence="1">Alpha-(1,3)-fucosyltransferase FucT N-terminal domain-containing protein</fullName>
    </recommendedName>
</protein>
<gene>
    <name evidence="2" type="ORF">METZ01_LOCUS258997</name>
</gene>
<sequence length="192" mass="22295">MLSREFDVAIDESDPDLLFFSADYSKVNERNRFVNHRCKKIFFTGEGIAPNFDGPLSIETRNYSIGQCDYAFSFEHSNDRNYRLPLWVLFVNWFKVPHINDRDISFLTCVDDLLHPLPKYPKSKFCNFVFSNPSGERTSILEALQRHKNVDCAGALHNNMPNGWKVQGRGDQKEKVLFLSDYKFTIAAENQK</sequence>
<feature type="non-terminal residue" evidence="2">
    <location>
        <position position="192"/>
    </location>
</feature>
<dbReference type="Gene3D" id="3.40.50.11660">
    <property type="entry name" value="Glycosyl transferase family 10, C-terminal domain"/>
    <property type="match status" value="1"/>
</dbReference>
<accession>A0A382J4Z7</accession>
<name>A0A382J4Z7_9ZZZZ</name>
<dbReference type="InterPro" id="IPR042574">
    <property type="entry name" value="FucT_N_sf"/>
</dbReference>